<comment type="pathway">
    <text evidence="4 14">Cofactor biosynthesis; riboflavin biosynthesis; 2-hydroxy-3-oxobutyl phosphate from D-ribulose 5-phosphate: step 1/1.</text>
</comment>
<dbReference type="Gene3D" id="3.90.870.10">
    <property type="entry name" value="DHBP synthase"/>
    <property type="match status" value="1"/>
</dbReference>
<dbReference type="InterPro" id="IPR017945">
    <property type="entry name" value="DHBP_synth_RibB-like_a/b_dom"/>
</dbReference>
<feature type="region of interest" description="Disordered" evidence="15">
    <location>
        <begin position="362"/>
        <end position="381"/>
    </location>
</feature>
<dbReference type="NCBIfam" id="NF010626">
    <property type="entry name" value="PRK14019.1"/>
    <property type="match status" value="1"/>
</dbReference>
<dbReference type="Pfam" id="PF00925">
    <property type="entry name" value="GTP_cyclohydro2"/>
    <property type="match status" value="1"/>
</dbReference>
<evidence type="ECO:0000256" key="10">
    <source>
        <dbReference type="ARBA" id="ARBA00022723"/>
    </source>
</evidence>
<comment type="similarity">
    <text evidence="6">In the C-terminal section; belongs to the GTP cyclohydrolase II family.</text>
</comment>
<evidence type="ECO:0000256" key="6">
    <source>
        <dbReference type="ARBA" id="ARBA00008976"/>
    </source>
</evidence>
<evidence type="ECO:0000256" key="11">
    <source>
        <dbReference type="ARBA" id="ARBA00022842"/>
    </source>
</evidence>
<evidence type="ECO:0000259" key="16">
    <source>
        <dbReference type="Pfam" id="PF00925"/>
    </source>
</evidence>
<dbReference type="OrthoDB" id="9793111at2"/>
<dbReference type="PANTHER" id="PTHR21327:SF34">
    <property type="entry name" value="3,4-DIHYDROXY-2-BUTANONE 4-PHOSPHATE SYNTHASE"/>
    <property type="match status" value="1"/>
</dbReference>
<proteinExistence type="inferred from homology"/>
<comment type="similarity">
    <text evidence="5">In the N-terminal section; belongs to the DHBP synthase family.</text>
</comment>
<feature type="binding site" evidence="14">
    <location>
        <position position="32"/>
    </location>
    <ligand>
        <name>D-ribulose 5-phosphate</name>
        <dbReference type="ChEBI" id="CHEBI:58121"/>
    </ligand>
</feature>
<evidence type="ECO:0000256" key="4">
    <source>
        <dbReference type="ARBA" id="ARBA00004904"/>
    </source>
</evidence>
<evidence type="ECO:0000313" key="18">
    <source>
        <dbReference type="Proteomes" id="UP000229897"/>
    </source>
</evidence>
<dbReference type="GO" id="GO:0005829">
    <property type="term" value="C:cytosol"/>
    <property type="evidence" value="ECO:0007669"/>
    <property type="project" value="TreeGrafter"/>
</dbReference>
<dbReference type="AlphaFoldDB" id="A0A2D2DTN4"/>
<dbReference type="EC" id="4.1.99.12" evidence="7 14"/>
<evidence type="ECO:0000256" key="1">
    <source>
        <dbReference type="ARBA" id="ARBA00000141"/>
    </source>
</evidence>
<comment type="subunit">
    <text evidence="14">Homodimer.</text>
</comment>
<accession>A0A2D2DTN4</accession>
<dbReference type="GO" id="GO:0003935">
    <property type="term" value="F:GTP cyclohydrolase II activity"/>
    <property type="evidence" value="ECO:0007669"/>
    <property type="project" value="TreeGrafter"/>
</dbReference>
<feature type="binding site" evidence="14">
    <location>
        <position position="143"/>
    </location>
    <ligand>
        <name>Mg(2+)</name>
        <dbReference type="ChEBI" id="CHEBI:18420"/>
        <label>2</label>
    </ligand>
</feature>
<dbReference type="UniPathway" id="UPA00275">
    <property type="reaction ID" value="UER00399"/>
</dbReference>
<dbReference type="GO" id="GO:0000287">
    <property type="term" value="F:magnesium ion binding"/>
    <property type="evidence" value="ECO:0007669"/>
    <property type="project" value="UniProtKB-UniRule"/>
</dbReference>
<dbReference type="EMBL" id="CP024608">
    <property type="protein sequence ID" value="ATQ78341.1"/>
    <property type="molecule type" value="Genomic_DNA"/>
</dbReference>
<evidence type="ECO:0000256" key="14">
    <source>
        <dbReference type="HAMAP-Rule" id="MF_00180"/>
    </source>
</evidence>
<sequence length="381" mass="41069">MSISSTPEIVEELRAGRMVILVDEEDRENEGDLVLAADFVTPEAINFMVKHARGLVCLTLTEERCKQLNLSMMTSSNGTFYGTNFTVSIEAAEGVTTGISAADRAKTIQVAVAKNASPADIVQPGHIFPLKAQRGGVLMRAGHTEAGCDLTEMAGLTPASVICEILKDDGTMARLPDLLEFAKEHNLKIGTIADLIHYRGQNECLVERIAERNMQTAYGEFRLIAFRDKPSGSAHLAMVHGDLAPNLDALVRVHQPVSILDLLDSEATTHSWTMASSMQAIKQADRGVMVLLNCGETADQLFAQFAALDADTRPTGRAASMDLRTYGIGAQILKDLGVGKMELLASPRKMPSMTGFDLEVTGYRARPNGEPNGKPSTKPAA</sequence>
<feature type="site" description="Essential for catalytic activity" evidence="14">
    <location>
        <position position="126"/>
    </location>
</feature>
<dbReference type="GO" id="GO:0009231">
    <property type="term" value="P:riboflavin biosynthetic process"/>
    <property type="evidence" value="ECO:0007669"/>
    <property type="project" value="UniProtKB-UniRule"/>
</dbReference>
<keyword evidence="12 14" id="KW-0464">Manganese</keyword>
<keyword evidence="11 14" id="KW-0460">Magnesium</keyword>
<feature type="site" description="Essential for catalytic activity" evidence="14">
    <location>
        <position position="164"/>
    </location>
</feature>
<dbReference type="RefSeq" id="WP_099881287.1">
    <property type="nucleotide sequence ID" value="NZ_CP024608.1"/>
</dbReference>
<dbReference type="SUPFAM" id="SSF142695">
    <property type="entry name" value="RibA-like"/>
    <property type="match status" value="1"/>
</dbReference>
<dbReference type="SUPFAM" id="SSF55821">
    <property type="entry name" value="YrdC/RibB"/>
    <property type="match status" value="1"/>
</dbReference>
<comment type="function">
    <text evidence="3 14">Catalyzes the conversion of D-ribulose 5-phosphate to formate and 3,4-dihydroxy-2-butanone 4-phosphate.</text>
</comment>
<dbReference type="KEGG" id="mass:CR152_30410"/>
<name>A0A2D2DTN4_9BURK</name>
<keyword evidence="9 14" id="KW-0686">Riboflavin biosynthesis</keyword>
<dbReference type="GO" id="GO:0008686">
    <property type="term" value="F:3,4-dihydroxy-2-butanone-4-phosphate synthase activity"/>
    <property type="evidence" value="ECO:0007669"/>
    <property type="project" value="UniProtKB-UniRule"/>
</dbReference>
<evidence type="ECO:0000256" key="15">
    <source>
        <dbReference type="SAM" id="MobiDB-lite"/>
    </source>
</evidence>
<evidence type="ECO:0000256" key="8">
    <source>
        <dbReference type="ARBA" id="ARBA00018836"/>
    </source>
</evidence>
<feature type="binding site" evidence="14">
    <location>
        <begin position="140"/>
        <end position="144"/>
    </location>
    <ligand>
        <name>D-ribulose 5-phosphate</name>
        <dbReference type="ChEBI" id="CHEBI:58121"/>
    </ligand>
</feature>
<dbReference type="Gene3D" id="3.40.50.10990">
    <property type="entry name" value="GTP cyclohydrolase II"/>
    <property type="match status" value="1"/>
</dbReference>
<evidence type="ECO:0000256" key="3">
    <source>
        <dbReference type="ARBA" id="ARBA00002284"/>
    </source>
</evidence>
<keyword evidence="10 14" id="KW-0479">Metal-binding</keyword>
<dbReference type="InterPro" id="IPR032677">
    <property type="entry name" value="GTP_cyclohydro_II"/>
</dbReference>
<dbReference type="InterPro" id="IPR036144">
    <property type="entry name" value="RibA-like_sf"/>
</dbReference>
<comment type="cofactor">
    <cofactor evidence="2">
        <name>Mn(2+)</name>
        <dbReference type="ChEBI" id="CHEBI:29035"/>
    </cofactor>
</comment>
<dbReference type="NCBIfam" id="TIGR00506">
    <property type="entry name" value="ribB"/>
    <property type="match status" value="1"/>
</dbReference>
<feature type="binding site" evidence="14">
    <location>
        <position position="28"/>
    </location>
    <ligand>
        <name>Mg(2+)</name>
        <dbReference type="ChEBI" id="CHEBI:18420"/>
        <label>1</label>
    </ligand>
</feature>
<dbReference type="HAMAP" id="MF_00180">
    <property type="entry name" value="RibB"/>
    <property type="match status" value="1"/>
</dbReference>
<evidence type="ECO:0000256" key="7">
    <source>
        <dbReference type="ARBA" id="ARBA00012153"/>
    </source>
</evidence>
<feature type="binding site" evidence="14">
    <location>
        <begin position="27"/>
        <end position="28"/>
    </location>
    <ligand>
        <name>D-ribulose 5-phosphate</name>
        <dbReference type="ChEBI" id="CHEBI:58121"/>
    </ligand>
</feature>
<feature type="binding site" evidence="14">
    <location>
        <position position="28"/>
    </location>
    <ligand>
        <name>Mg(2+)</name>
        <dbReference type="ChEBI" id="CHEBI:18420"/>
        <label>2</label>
    </ligand>
</feature>
<organism evidence="17 18">
    <name type="scientific">Massilia violaceinigra</name>
    <dbReference type="NCBI Taxonomy" id="2045208"/>
    <lineage>
        <taxon>Bacteria</taxon>
        <taxon>Pseudomonadati</taxon>
        <taxon>Pseudomonadota</taxon>
        <taxon>Betaproteobacteria</taxon>
        <taxon>Burkholderiales</taxon>
        <taxon>Oxalobacteraceae</taxon>
        <taxon>Telluria group</taxon>
        <taxon>Massilia</taxon>
    </lineage>
</organism>
<comment type="cofactor">
    <cofactor evidence="14">
        <name>Mg(2+)</name>
        <dbReference type="ChEBI" id="CHEBI:18420"/>
    </cofactor>
    <cofactor evidence="14">
        <name>Mn(2+)</name>
        <dbReference type="ChEBI" id="CHEBI:29035"/>
    </cofactor>
    <text evidence="14">Binds 2 divalent metal cations per subunit. Magnesium or manganese.</text>
</comment>
<evidence type="ECO:0000256" key="5">
    <source>
        <dbReference type="ARBA" id="ARBA00005520"/>
    </source>
</evidence>
<dbReference type="InterPro" id="IPR000422">
    <property type="entry name" value="DHBP_synthase_RibB"/>
</dbReference>
<evidence type="ECO:0000256" key="2">
    <source>
        <dbReference type="ARBA" id="ARBA00001936"/>
    </source>
</evidence>
<reference evidence="17" key="1">
    <citation type="submission" date="2017-10" db="EMBL/GenBank/DDBJ databases">
        <title>Massilia psychrophilum sp. nov., a novel purple-pigmented bacterium isolated from Tianshan glacier, Xinjiang Municipality, China.</title>
        <authorList>
            <person name="Wang H."/>
        </authorList>
    </citation>
    <scope>NUCLEOTIDE SEQUENCE [LARGE SCALE GENOMIC DNA]</scope>
    <source>
        <strain evidence="17">B2</strain>
    </source>
</reference>
<comment type="catalytic activity">
    <reaction evidence="1 14">
        <text>D-ribulose 5-phosphate = (2S)-2-hydroxy-3-oxobutyl phosphate + formate + H(+)</text>
        <dbReference type="Rhea" id="RHEA:18457"/>
        <dbReference type="ChEBI" id="CHEBI:15378"/>
        <dbReference type="ChEBI" id="CHEBI:15740"/>
        <dbReference type="ChEBI" id="CHEBI:58121"/>
        <dbReference type="ChEBI" id="CHEBI:58830"/>
        <dbReference type="EC" id="4.1.99.12"/>
    </reaction>
</comment>
<evidence type="ECO:0000256" key="13">
    <source>
        <dbReference type="ARBA" id="ARBA00023239"/>
    </source>
</evidence>
<dbReference type="GO" id="GO:0030145">
    <property type="term" value="F:manganese ion binding"/>
    <property type="evidence" value="ECO:0007669"/>
    <property type="project" value="UniProtKB-UniRule"/>
</dbReference>
<comment type="similarity">
    <text evidence="14">Belongs to the DHBP synthase family.</text>
</comment>
<keyword evidence="13 14" id="KW-0456">Lyase</keyword>
<evidence type="ECO:0000256" key="12">
    <source>
        <dbReference type="ARBA" id="ARBA00023211"/>
    </source>
</evidence>
<evidence type="ECO:0000313" key="17">
    <source>
        <dbReference type="EMBL" id="ATQ78341.1"/>
    </source>
</evidence>
<dbReference type="PIRSF" id="PIRSF001259">
    <property type="entry name" value="RibA"/>
    <property type="match status" value="1"/>
</dbReference>
<evidence type="ECO:0000256" key="9">
    <source>
        <dbReference type="ARBA" id="ARBA00022619"/>
    </source>
</evidence>
<dbReference type="Proteomes" id="UP000229897">
    <property type="component" value="Chromosome"/>
</dbReference>
<dbReference type="Pfam" id="PF00926">
    <property type="entry name" value="DHBP_synthase"/>
    <property type="match status" value="1"/>
</dbReference>
<dbReference type="FunFam" id="3.90.870.10:FF:000001">
    <property type="entry name" value="Riboflavin biosynthesis protein RibBA"/>
    <property type="match status" value="1"/>
</dbReference>
<protein>
    <recommendedName>
        <fullName evidence="8 14">3,4-dihydroxy-2-butanone 4-phosphate synthase</fullName>
        <shortName evidence="14">DHBP synthase</shortName>
        <ecNumber evidence="7 14">4.1.99.12</ecNumber>
    </recommendedName>
</protein>
<dbReference type="PANTHER" id="PTHR21327">
    <property type="entry name" value="GTP CYCLOHYDROLASE II-RELATED"/>
    <property type="match status" value="1"/>
</dbReference>
<gene>
    <name evidence="14 17" type="primary">ribB</name>
    <name evidence="17" type="ORF">CR152_30410</name>
</gene>
<keyword evidence="18" id="KW-1185">Reference proteome</keyword>
<feature type="domain" description="GTP cyclohydrolase II" evidence="16">
    <location>
        <begin position="207"/>
        <end position="364"/>
    </location>
</feature>